<organism evidence="1 2">
    <name type="scientific">Daphnia magna</name>
    <dbReference type="NCBI Taxonomy" id="35525"/>
    <lineage>
        <taxon>Eukaryota</taxon>
        <taxon>Metazoa</taxon>
        <taxon>Ecdysozoa</taxon>
        <taxon>Arthropoda</taxon>
        <taxon>Crustacea</taxon>
        <taxon>Branchiopoda</taxon>
        <taxon>Diplostraca</taxon>
        <taxon>Cladocera</taxon>
        <taxon>Anomopoda</taxon>
        <taxon>Daphniidae</taxon>
        <taxon>Daphnia</taxon>
    </lineage>
</organism>
<dbReference type="Proteomes" id="UP000076858">
    <property type="component" value="Unassembled WGS sequence"/>
</dbReference>
<comment type="caution">
    <text evidence="1">The sequence shown here is derived from an EMBL/GenBank/DDBJ whole genome shotgun (WGS) entry which is preliminary data.</text>
</comment>
<dbReference type="EMBL" id="LRGB01024134">
    <property type="protein sequence ID" value="KZR96656.1"/>
    <property type="molecule type" value="Genomic_DNA"/>
</dbReference>
<evidence type="ECO:0000313" key="1">
    <source>
        <dbReference type="EMBL" id="KZR96656.1"/>
    </source>
</evidence>
<reference evidence="1 2" key="1">
    <citation type="submission" date="2016-03" db="EMBL/GenBank/DDBJ databases">
        <title>EvidentialGene: Evidence-directed Construction of Genes on Genomes.</title>
        <authorList>
            <person name="Gilbert D.G."/>
            <person name="Choi J.-H."/>
            <person name="Mockaitis K."/>
            <person name="Colbourne J."/>
            <person name="Pfrender M."/>
        </authorList>
    </citation>
    <scope>NUCLEOTIDE SEQUENCE [LARGE SCALE GENOMIC DNA]</scope>
    <source>
        <strain evidence="1 2">Xinb3</strain>
        <tissue evidence="1">Complete organism</tissue>
    </source>
</reference>
<keyword evidence="2" id="KW-1185">Reference proteome</keyword>
<proteinExistence type="predicted"/>
<name>A0A164ECM3_9CRUS</name>
<protein>
    <submittedName>
        <fullName evidence="1">Uncharacterized protein</fullName>
    </submittedName>
</protein>
<sequence>MYNIPLIVARITSVVNREIQASGFILWIQLRAMI</sequence>
<dbReference type="AlphaFoldDB" id="A0A164ECM3"/>
<accession>A0A164ECM3</accession>
<evidence type="ECO:0000313" key="2">
    <source>
        <dbReference type="Proteomes" id="UP000076858"/>
    </source>
</evidence>
<gene>
    <name evidence="1" type="ORF">APZ42_008883</name>
</gene>